<dbReference type="RefSeq" id="WP_123208875.1">
    <property type="nucleotide sequence ID" value="NZ_JBHTHO010000009.1"/>
</dbReference>
<dbReference type="SFLD" id="SFLDG01280">
    <property type="entry name" value="HydE/PylB-like"/>
    <property type="match status" value="1"/>
</dbReference>
<dbReference type="GO" id="GO:0051539">
    <property type="term" value="F:4 iron, 4 sulfur cluster binding"/>
    <property type="evidence" value="ECO:0007669"/>
    <property type="project" value="UniProtKB-KW"/>
</dbReference>
<dbReference type="Pfam" id="PF04055">
    <property type="entry name" value="Radical_SAM"/>
    <property type="match status" value="1"/>
</dbReference>
<dbReference type="AlphaFoldDB" id="A0A3N0AZ13"/>
<dbReference type="InterPro" id="IPR024021">
    <property type="entry name" value="FeFe-hyd_HydE_rSAM"/>
</dbReference>
<evidence type="ECO:0000256" key="6">
    <source>
        <dbReference type="PIRSR" id="PIRSR004762-2"/>
    </source>
</evidence>
<dbReference type="SFLD" id="SFLDF00348">
    <property type="entry name" value="FeFe_hydrogenase_maturase_(Hyd"/>
    <property type="match status" value="1"/>
</dbReference>
<comment type="caution">
    <text evidence="8">The sequence shown here is derived from an EMBL/GenBank/DDBJ whole genome shotgun (WGS) entry which is preliminary data.</text>
</comment>
<dbReference type="InterPro" id="IPR013785">
    <property type="entry name" value="Aldolase_TIM"/>
</dbReference>
<dbReference type="PROSITE" id="PS51918">
    <property type="entry name" value="RADICAL_SAM"/>
    <property type="match status" value="1"/>
</dbReference>
<feature type="binding site" evidence="5">
    <location>
        <position position="76"/>
    </location>
    <ligand>
        <name>[4Fe-4S] cluster</name>
        <dbReference type="ChEBI" id="CHEBI:49883"/>
        <note>4Fe-4S-S-AdoMet</note>
    </ligand>
</feature>
<dbReference type="EMBL" id="QIBX01000009">
    <property type="protein sequence ID" value="RNL39918.1"/>
    <property type="molecule type" value="Genomic_DNA"/>
</dbReference>
<dbReference type="CDD" id="cd01335">
    <property type="entry name" value="Radical_SAM"/>
    <property type="match status" value="1"/>
</dbReference>
<proteinExistence type="predicted"/>
<reference evidence="9" key="1">
    <citation type="submission" date="2018-05" db="EMBL/GenBank/DDBJ databases">
        <title>Genome Sequencing of selected type strains of the family Eggerthellaceae.</title>
        <authorList>
            <person name="Danylec N."/>
            <person name="Stoll D.A."/>
            <person name="Doetsch A."/>
            <person name="Huch M."/>
        </authorList>
    </citation>
    <scope>NUCLEOTIDE SEQUENCE [LARGE SCALE GENOMIC DNA]</scope>
    <source>
        <strain evidence="9">DSM 24851</strain>
    </source>
</reference>
<dbReference type="InterPro" id="IPR007197">
    <property type="entry name" value="rSAM"/>
</dbReference>
<dbReference type="Proteomes" id="UP000269591">
    <property type="component" value="Unassembled WGS sequence"/>
</dbReference>
<keyword evidence="2" id="KW-0479">Metal-binding</keyword>
<keyword evidence="4 5" id="KW-0411">Iron-sulfur</keyword>
<evidence type="ECO:0000313" key="9">
    <source>
        <dbReference type="Proteomes" id="UP000269591"/>
    </source>
</evidence>
<dbReference type="OrthoDB" id="9786826at2"/>
<dbReference type="InterPro" id="IPR058240">
    <property type="entry name" value="rSAM_sf"/>
</dbReference>
<name>A0A3N0AZ13_9ACTN</name>
<dbReference type="InterPro" id="IPR034422">
    <property type="entry name" value="HydE/PylB-like"/>
</dbReference>
<gene>
    <name evidence="8" type="primary">hydE</name>
    <name evidence="8" type="ORF">DMP06_06170</name>
</gene>
<keyword evidence="9" id="KW-1185">Reference proteome</keyword>
<evidence type="ECO:0000256" key="1">
    <source>
        <dbReference type="ARBA" id="ARBA00022691"/>
    </source>
</evidence>
<evidence type="ECO:0000313" key="8">
    <source>
        <dbReference type="EMBL" id="RNL39918.1"/>
    </source>
</evidence>
<dbReference type="InterPro" id="IPR006638">
    <property type="entry name" value="Elp3/MiaA/NifB-like_rSAM"/>
</dbReference>
<dbReference type="PANTHER" id="PTHR43726:SF1">
    <property type="entry name" value="BIOTIN SYNTHASE"/>
    <property type="match status" value="1"/>
</dbReference>
<evidence type="ECO:0000256" key="4">
    <source>
        <dbReference type="ARBA" id="ARBA00023014"/>
    </source>
</evidence>
<keyword evidence="5" id="KW-0004">4Fe-4S</keyword>
<dbReference type="GO" id="GO:0046872">
    <property type="term" value="F:metal ion binding"/>
    <property type="evidence" value="ECO:0007669"/>
    <property type="project" value="UniProtKB-KW"/>
</dbReference>
<dbReference type="Gene3D" id="3.20.20.70">
    <property type="entry name" value="Aldolase class I"/>
    <property type="match status" value="1"/>
</dbReference>
<dbReference type="SUPFAM" id="SSF102114">
    <property type="entry name" value="Radical SAM enzymes"/>
    <property type="match status" value="1"/>
</dbReference>
<feature type="domain" description="Radical SAM core" evidence="7">
    <location>
        <begin position="55"/>
        <end position="280"/>
    </location>
</feature>
<dbReference type="PANTHER" id="PTHR43726">
    <property type="entry name" value="3-METHYLORNITHINE SYNTHASE"/>
    <property type="match status" value="1"/>
</dbReference>
<comment type="cofactor">
    <cofactor evidence="5">
        <name>[4Fe-4S] cluster</name>
        <dbReference type="ChEBI" id="CHEBI:49883"/>
    </cofactor>
    <text evidence="5">Binds 1 [4Fe-4S] cluster. The cluster is coordinated with 3 cysteines and an exchangeable S-adenosyl-L-methionine.</text>
</comment>
<feature type="binding site" evidence="5">
    <location>
        <position position="73"/>
    </location>
    <ligand>
        <name>[4Fe-4S] cluster</name>
        <dbReference type="ChEBI" id="CHEBI:49883"/>
        <note>4Fe-4S-S-AdoMet</note>
    </ligand>
</feature>
<sequence>MSDALRRQQQLIDKLEEQRRLEEGEWVELIGGRTPESAACIRERARAVRDEHYGRKVYTRGLIELSSYCKNNCYYCGIRRSNNNAVRYRLSDEQVMACCREGYKLGFRTFVLQGGEDLFFSDERLVPLVARIHGAFPDCAITLSMGERSRESYQALFDAGAGRYLLRHETADHLHYRSLHPQEMSPFRRHKCLFTLREIGYQVGSGFMVGSPGQTAEQLARDMDFLHYLQPHMIGIGPFIPHRHTMYAGEQAGSLELTLFMLACLRLAHPKALIPATTALGTIDPKGREQGILSGANVVMPNLSPVEHRKDYDLYDNKISTGEEAAECRFCLQARMARIGYELVVGRGDSLVG</sequence>
<feature type="binding site" evidence="6">
    <location>
        <position position="189"/>
    </location>
    <ligand>
        <name>S-adenosyl-L-methionine</name>
        <dbReference type="ChEBI" id="CHEBI:59789"/>
    </ligand>
</feature>
<dbReference type="SFLD" id="SFLDS00029">
    <property type="entry name" value="Radical_SAM"/>
    <property type="match status" value="1"/>
</dbReference>
<dbReference type="SMART" id="SM00729">
    <property type="entry name" value="Elp3"/>
    <property type="match status" value="1"/>
</dbReference>
<evidence type="ECO:0000256" key="5">
    <source>
        <dbReference type="PIRSR" id="PIRSR004762-1"/>
    </source>
</evidence>
<organism evidence="8 9">
    <name type="scientific">Slackia equolifaciens</name>
    <dbReference type="NCBI Taxonomy" id="498718"/>
    <lineage>
        <taxon>Bacteria</taxon>
        <taxon>Bacillati</taxon>
        <taxon>Actinomycetota</taxon>
        <taxon>Coriobacteriia</taxon>
        <taxon>Eggerthellales</taxon>
        <taxon>Eggerthellaceae</taxon>
        <taxon>Slackia</taxon>
    </lineage>
</organism>
<evidence type="ECO:0000259" key="7">
    <source>
        <dbReference type="PROSITE" id="PS51918"/>
    </source>
</evidence>
<evidence type="ECO:0000256" key="3">
    <source>
        <dbReference type="ARBA" id="ARBA00023004"/>
    </source>
</evidence>
<keyword evidence="3 5" id="KW-0408">Iron</keyword>
<accession>A0A3N0AZ13</accession>
<protein>
    <submittedName>
        <fullName evidence="8">[FeFe] hydrogenase H-cluster radical SAM maturase HydE</fullName>
    </submittedName>
</protein>
<dbReference type="PIRSF" id="PIRSF004762">
    <property type="entry name" value="CHP00423"/>
    <property type="match status" value="1"/>
</dbReference>
<dbReference type="GO" id="GO:0016740">
    <property type="term" value="F:transferase activity"/>
    <property type="evidence" value="ECO:0007669"/>
    <property type="project" value="TreeGrafter"/>
</dbReference>
<keyword evidence="1 5" id="KW-0949">S-adenosyl-L-methionine</keyword>
<evidence type="ECO:0000256" key="2">
    <source>
        <dbReference type="ARBA" id="ARBA00022723"/>
    </source>
</evidence>
<dbReference type="NCBIfam" id="TIGR03956">
    <property type="entry name" value="rSAM_HydE"/>
    <property type="match status" value="1"/>
</dbReference>
<feature type="binding site" evidence="6">
    <location>
        <position position="144"/>
    </location>
    <ligand>
        <name>(3R)-3-methyl-D-ornithine</name>
        <dbReference type="ChEBI" id="CHEBI:64642"/>
    </ligand>
</feature>
<feature type="binding site" evidence="6">
    <location>
        <position position="169"/>
    </location>
    <ligand>
        <name>(3R)-3-methyl-D-ornithine</name>
        <dbReference type="ChEBI" id="CHEBI:64642"/>
    </ligand>
</feature>
<dbReference type="SFLD" id="SFLDG01060">
    <property type="entry name" value="BATS_domain_containing"/>
    <property type="match status" value="1"/>
</dbReference>
<feature type="binding site" evidence="5">
    <location>
        <position position="69"/>
    </location>
    <ligand>
        <name>[4Fe-4S] cluster</name>
        <dbReference type="ChEBI" id="CHEBI:49883"/>
        <note>4Fe-4S-S-AdoMet</note>
    </ligand>
</feature>